<dbReference type="OrthoDB" id="9767153at2"/>
<dbReference type="Proteomes" id="UP000190625">
    <property type="component" value="Unassembled WGS sequence"/>
</dbReference>
<organism evidence="5 6">
    <name type="scientific">Selenihalanaerobacter shriftii</name>
    <dbReference type="NCBI Taxonomy" id="142842"/>
    <lineage>
        <taxon>Bacteria</taxon>
        <taxon>Bacillati</taxon>
        <taxon>Bacillota</taxon>
        <taxon>Clostridia</taxon>
        <taxon>Halanaerobiales</taxon>
        <taxon>Halobacteroidaceae</taxon>
        <taxon>Selenihalanaerobacter</taxon>
    </lineage>
</organism>
<accession>A0A1T4LBU8</accession>
<dbReference type="GO" id="GO:0016020">
    <property type="term" value="C:membrane"/>
    <property type="evidence" value="ECO:0007669"/>
    <property type="project" value="InterPro"/>
</dbReference>
<keyword evidence="1" id="KW-0813">Transport</keyword>
<feature type="transmembrane region" description="Helical" evidence="3">
    <location>
        <begin position="283"/>
        <end position="304"/>
    </location>
</feature>
<feature type="transmembrane region" description="Helical" evidence="3">
    <location>
        <begin position="325"/>
        <end position="349"/>
    </location>
</feature>
<feature type="transmembrane region" description="Helical" evidence="3">
    <location>
        <begin position="187"/>
        <end position="207"/>
    </location>
</feature>
<evidence type="ECO:0000256" key="2">
    <source>
        <dbReference type="ARBA" id="ARBA00022982"/>
    </source>
</evidence>
<feature type="domain" description="Cytochrome oxidase subunit I profile" evidence="4">
    <location>
        <begin position="32"/>
        <end position="473"/>
    </location>
</feature>
<evidence type="ECO:0000256" key="3">
    <source>
        <dbReference type="SAM" id="Phobius"/>
    </source>
</evidence>
<keyword evidence="3" id="KW-1133">Transmembrane helix</keyword>
<feature type="transmembrane region" description="Helical" evidence="3">
    <location>
        <begin position="399"/>
        <end position="425"/>
    </location>
</feature>
<evidence type="ECO:0000313" key="5">
    <source>
        <dbReference type="EMBL" id="SJZ52160.1"/>
    </source>
</evidence>
<dbReference type="STRING" id="142842.SAMN02745118_01076"/>
<gene>
    <name evidence="5" type="ORF">SAMN02745118_01076</name>
</gene>
<dbReference type="GO" id="GO:0009060">
    <property type="term" value="P:aerobic respiration"/>
    <property type="evidence" value="ECO:0007669"/>
    <property type="project" value="InterPro"/>
</dbReference>
<keyword evidence="2" id="KW-0249">Electron transport</keyword>
<dbReference type="InterPro" id="IPR036927">
    <property type="entry name" value="Cyt_c_oxase-like_su1_sf"/>
</dbReference>
<keyword evidence="3" id="KW-0812">Transmembrane</keyword>
<evidence type="ECO:0000259" key="4">
    <source>
        <dbReference type="PROSITE" id="PS50855"/>
    </source>
</evidence>
<dbReference type="InterPro" id="IPR023616">
    <property type="entry name" value="Cyt_c_oxase-like_su1_dom"/>
</dbReference>
<keyword evidence="3" id="KW-0472">Membrane</keyword>
<feature type="transmembrane region" description="Helical" evidence="3">
    <location>
        <begin position="255"/>
        <end position="277"/>
    </location>
</feature>
<dbReference type="GO" id="GO:0020037">
    <property type="term" value="F:heme binding"/>
    <property type="evidence" value="ECO:0007669"/>
    <property type="project" value="InterPro"/>
</dbReference>
<dbReference type="PANTHER" id="PTHR10422:SF43">
    <property type="entry name" value="NITRIC OXIDE REDUCTASE SUBUNIT B"/>
    <property type="match status" value="1"/>
</dbReference>
<dbReference type="InterPro" id="IPR000883">
    <property type="entry name" value="Cyt_C_Oxase_1"/>
</dbReference>
<dbReference type="GO" id="GO:0022904">
    <property type="term" value="P:respiratory electron transport chain"/>
    <property type="evidence" value="ECO:0007669"/>
    <property type="project" value="TreeGrafter"/>
</dbReference>
<keyword evidence="6" id="KW-1185">Reference proteome</keyword>
<feature type="transmembrane region" description="Helical" evidence="3">
    <location>
        <begin position="85"/>
        <end position="107"/>
    </location>
</feature>
<dbReference type="PROSITE" id="PS50855">
    <property type="entry name" value="COX1"/>
    <property type="match status" value="1"/>
</dbReference>
<dbReference type="Gene3D" id="1.20.210.10">
    <property type="entry name" value="Cytochrome c oxidase-like, subunit I domain"/>
    <property type="match status" value="1"/>
</dbReference>
<protein>
    <submittedName>
        <fullName evidence="5">Nitric oxide reductase subunit B</fullName>
    </submittedName>
</protein>
<reference evidence="6" key="1">
    <citation type="submission" date="2017-02" db="EMBL/GenBank/DDBJ databases">
        <authorList>
            <person name="Varghese N."/>
            <person name="Submissions S."/>
        </authorList>
    </citation>
    <scope>NUCLEOTIDE SEQUENCE [LARGE SCALE GENOMIC DNA]</scope>
    <source>
        <strain evidence="6">ATCC BAA-73</strain>
    </source>
</reference>
<name>A0A1T4LBU8_9FIRM</name>
<dbReference type="AlphaFoldDB" id="A0A1T4LBU8"/>
<keyword evidence="1" id="KW-0679">Respiratory chain</keyword>
<feature type="transmembrane region" description="Helical" evidence="3">
    <location>
        <begin position="219"/>
        <end position="243"/>
    </location>
</feature>
<feature type="transmembrane region" description="Helical" evidence="3">
    <location>
        <begin position="119"/>
        <end position="137"/>
    </location>
</feature>
<evidence type="ECO:0000256" key="1">
    <source>
        <dbReference type="ARBA" id="ARBA00022660"/>
    </source>
</evidence>
<feature type="transmembrane region" description="Helical" evidence="3">
    <location>
        <begin position="445"/>
        <end position="465"/>
    </location>
</feature>
<proteinExistence type="predicted"/>
<evidence type="ECO:0000313" key="6">
    <source>
        <dbReference type="Proteomes" id="UP000190625"/>
    </source>
</evidence>
<dbReference type="GO" id="GO:0004129">
    <property type="term" value="F:cytochrome-c oxidase activity"/>
    <property type="evidence" value="ECO:0007669"/>
    <property type="project" value="InterPro"/>
</dbReference>
<dbReference type="GO" id="GO:0015990">
    <property type="term" value="P:electron transport coupled proton transport"/>
    <property type="evidence" value="ECO:0007669"/>
    <property type="project" value="TreeGrafter"/>
</dbReference>
<sequence length="473" mass="53984">MKRLLNTFKRLIPFLPSENNNKQDDQENKKSKIKTIEYKSQKVSFKFLTAAILMFTFQVFLAFGASMEFIIPDLPAPIPFNAGRAFHINLSIFWPILGIIGGVYYILPEEVGYDINIKLANIQFWLMIITLLSIYSSLSLGFTTGREYLEALLPFKIAIAVSLILFFINILLTLLKRKVTEWHPTMVGLIVGLFFSIIMFIPSMLTYKNIAMDEFFKFWTVHIWVESTLELIIASIISSILLMMTGVKRKTVERWYYVEVFLVILTGFLGVGHHYFWIGTPNIWLYIGMIFGALQILPIFFLVYTAFKSIKRQNMITTNELTFKYLWATVFWNLIGAGGLGFIMTWPGINQYTHGTELVSAHGHLAIFGTYGLLTLSLFYFILPQWKRTKDLSIKKGKIAFWLINSGLALMGISLFIAGVVQSYLLRYVGIEFTKVRALLIPYMIGRSLGGLIFAAGAVIIGWNLGSNLLFKK</sequence>
<feature type="transmembrane region" description="Helical" evidence="3">
    <location>
        <begin position="43"/>
        <end position="65"/>
    </location>
</feature>
<dbReference type="EMBL" id="FUWM01000008">
    <property type="protein sequence ID" value="SJZ52160.1"/>
    <property type="molecule type" value="Genomic_DNA"/>
</dbReference>
<dbReference type="RefSeq" id="WP_078809572.1">
    <property type="nucleotide sequence ID" value="NZ_FUWM01000008.1"/>
</dbReference>
<feature type="transmembrane region" description="Helical" evidence="3">
    <location>
        <begin position="361"/>
        <end position="383"/>
    </location>
</feature>
<feature type="transmembrane region" description="Helical" evidence="3">
    <location>
        <begin position="157"/>
        <end position="175"/>
    </location>
</feature>
<dbReference type="PANTHER" id="PTHR10422">
    <property type="entry name" value="CYTOCHROME C OXIDASE SUBUNIT 1"/>
    <property type="match status" value="1"/>
</dbReference>
<dbReference type="Pfam" id="PF00115">
    <property type="entry name" value="COX1"/>
    <property type="match status" value="1"/>
</dbReference>
<dbReference type="SUPFAM" id="SSF81442">
    <property type="entry name" value="Cytochrome c oxidase subunit I-like"/>
    <property type="match status" value="1"/>
</dbReference>